<feature type="region of interest" description="Disordered" evidence="1">
    <location>
        <begin position="37"/>
        <end position="58"/>
    </location>
</feature>
<dbReference type="Proteomes" id="UP000003515">
    <property type="component" value="Unassembled WGS sequence"/>
</dbReference>
<dbReference type="PATRIC" id="fig|675816.5.peg.3176"/>
<reference evidence="3" key="2">
    <citation type="submission" date="2011-08" db="EMBL/GenBank/DDBJ databases">
        <authorList>
            <person name="Hoffman M."/>
            <person name="Strain E.A."/>
            <person name="Brown E."/>
            <person name="Allard M.W."/>
        </authorList>
    </citation>
    <scope>NUCLEOTIDE SEQUENCE</scope>
    <source>
        <strain evidence="3">CIP 102891</strain>
    </source>
</reference>
<proteinExistence type="predicted"/>
<dbReference type="EMBL" id="AFWH01000044">
    <property type="protein sequence ID" value="EGU47943.1"/>
    <property type="molecule type" value="Genomic_DNA"/>
</dbReference>
<accession>C9QJM6</accession>
<dbReference type="EMBL" id="ACZV01000005">
    <property type="protein sequence ID" value="EEX91868.1"/>
    <property type="molecule type" value="Genomic_DNA"/>
</dbReference>
<evidence type="ECO:0000313" key="4">
    <source>
        <dbReference type="Proteomes" id="UP000002817"/>
    </source>
</evidence>
<keyword evidence="5" id="KW-1185">Reference proteome</keyword>
<evidence type="ECO:0000256" key="1">
    <source>
        <dbReference type="SAM" id="MobiDB-lite"/>
    </source>
</evidence>
<comment type="caution">
    <text evidence="3">The sequence shown here is derived from an EMBL/GenBank/DDBJ whole genome shotgun (WGS) entry which is preliminary data.</text>
</comment>
<gene>
    <name evidence="2" type="ORF">VIA_002510</name>
    <name evidence="3" type="ORF">VIOR3934_09083</name>
</gene>
<feature type="compositionally biased region" description="Polar residues" evidence="1">
    <location>
        <begin position="39"/>
        <end position="58"/>
    </location>
</feature>
<evidence type="ECO:0000313" key="5">
    <source>
        <dbReference type="Proteomes" id="UP000003515"/>
    </source>
</evidence>
<name>C9QJM6_VIBOR</name>
<reference evidence="2 5" key="1">
    <citation type="submission" date="2009-10" db="EMBL/GenBank/DDBJ databases">
        <authorList>
            <consortium name="Los Alamos National Laboratory (LANL)"/>
            <consortium name="National Microbial Pathogen Data Resource (NMPDR)"/>
            <person name="Munk A.C."/>
            <person name="Chertkov O."/>
            <person name="Tapia R."/>
            <person name="Green L."/>
            <person name="Rogers Y."/>
            <person name="Detter J.C."/>
            <person name="Bruce D."/>
            <person name="Brettin T.S."/>
            <person name="Colwell R.R."/>
            <person name="Huq A."/>
            <person name="Grim C.J."/>
            <person name="Hasan N.A."/>
            <person name="Bartels D."/>
            <person name="Vonstein V."/>
        </authorList>
    </citation>
    <scope>NUCLEOTIDE SEQUENCE [LARGE SCALE GENOMIC DNA]</scope>
    <source>
        <strain evidence="2 5">CIP 102891</strain>
    </source>
</reference>
<sequence>MLNNVDNNELGMVKTNSPDLHDWLITTPATLVPFEGNELSPQTKKTHLSESFESSLYV</sequence>
<organism evidence="3 4">
    <name type="scientific">Vibrio orientalis CIP 102891 = ATCC 33934</name>
    <dbReference type="NCBI Taxonomy" id="675816"/>
    <lineage>
        <taxon>Bacteria</taxon>
        <taxon>Pseudomonadati</taxon>
        <taxon>Pseudomonadota</taxon>
        <taxon>Gammaproteobacteria</taxon>
        <taxon>Vibrionales</taxon>
        <taxon>Vibrionaceae</taxon>
        <taxon>Vibrio</taxon>
        <taxon>Vibrio oreintalis group</taxon>
    </lineage>
</organism>
<evidence type="ECO:0000313" key="3">
    <source>
        <dbReference type="EMBL" id="EGU47943.1"/>
    </source>
</evidence>
<reference evidence="3 4" key="3">
    <citation type="journal article" date="2012" name="Int. J. Syst. Evol. Microbiol.">
        <title>Vibrio caribbeanicus sp. nov., isolated from the marine sponge Scleritoderma cyanea.</title>
        <authorList>
            <person name="Hoffmann M."/>
            <person name="Monday S.R."/>
            <person name="Allard M.W."/>
            <person name="Strain E.A."/>
            <person name="Whittaker P."/>
            <person name="Naum M."/>
            <person name="McCarthy P.J."/>
            <person name="Lopez J.V."/>
            <person name="Fischer M."/>
            <person name="Brown E.W."/>
        </authorList>
    </citation>
    <scope>NUCLEOTIDE SEQUENCE [LARGE SCALE GENOMIC DNA]</scope>
    <source>
        <strain evidence="3">CIP 102891</strain>
        <strain evidence="4">CIP 102891 / ATCC 33934</strain>
    </source>
</reference>
<protein>
    <submittedName>
        <fullName evidence="3">Uncharacterized protein</fullName>
    </submittedName>
</protein>
<evidence type="ECO:0000313" key="2">
    <source>
        <dbReference type="EMBL" id="EEX91868.1"/>
    </source>
</evidence>
<dbReference type="STRING" id="675816.VIA_002510"/>
<dbReference type="AlphaFoldDB" id="C9QJM6"/>
<dbReference type="Proteomes" id="UP000002817">
    <property type="component" value="Unassembled WGS sequence"/>
</dbReference>